<keyword evidence="1" id="KW-0472">Membrane</keyword>
<name>A0A7R9DMF4_TIMCR</name>
<keyword evidence="1" id="KW-0812">Transmembrane</keyword>
<feature type="transmembrane region" description="Helical" evidence="1">
    <location>
        <begin position="98"/>
        <end position="115"/>
    </location>
</feature>
<keyword evidence="1" id="KW-1133">Transmembrane helix</keyword>
<sequence length="151" mass="16836">MRHLTQALDAIDLEQPTVETHIRNLDLIGAIYYTSRYQLVHLLFVRCTAVLHPIVALVPFDNVVQMVKHIHTRMTSAWEEISVQLRCKFRSAVSCSKVSTFLCAGVCCIAIYWSRSTTLTVTLAAMFIAIVSVAGIGVISIVVEIFPTSLR</sequence>
<dbReference type="EMBL" id="OC331044">
    <property type="protein sequence ID" value="CAD7417457.1"/>
    <property type="molecule type" value="Genomic_DNA"/>
</dbReference>
<evidence type="ECO:0000256" key="1">
    <source>
        <dbReference type="SAM" id="Phobius"/>
    </source>
</evidence>
<reference evidence="2" key="1">
    <citation type="submission" date="2020-11" db="EMBL/GenBank/DDBJ databases">
        <authorList>
            <person name="Tran Van P."/>
        </authorList>
    </citation>
    <scope>NUCLEOTIDE SEQUENCE</scope>
</reference>
<organism evidence="2">
    <name type="scientific">Timema cristinae</name>
    <name type="common">Walking stick</name>
    <dbReference type="NCBI Taxonomy" id="61476"/>
    <lineage>
        <taxon>Eukaryota</taxon>
        <taxon>Metazoa</taxon>
        <taxon>Ecdysozoa</taxon>
        <taxon>Arthropoda</taxon>
        <taxon>Hexapoda</taxon>
        <taxon>Insecta</taxon>
        <taxon>Pterygota</taxon>
        <taxon>Neoptera</taxon>
        <taxon>Polyneoptera</taxon>
        <taxon>Phasmatodea</taxon>
        <taxon>Timematodea</taxon>
        <taxon>Timematoidea</taxon>
        <taxon>Timematidae</taxon>
        <taxon>Timema</taxon>
    </lineage>
</organism>
<proteinExistence type="predicted"/>
<evidence type="ECO:0000313" key="2">
    <source>
        <dbReference type="EMBL" id="CAD7417457.1"/>
    </source>
</evidence>
<dbReference type="AlphaFoldDB" id="A0A7R9DMF4"/>
<accession>A0A7R9DMF4</accession>
<gene>
    <name evidence="2" type="ORF">TCEB3V08_LOCUS12973</name>
</gene>
<protein>
    <submittedName>
        <fullName evidence="2">Uncharacterized protein</fullName>
    </submittedName>
</protein>
<feature type="transmembrane region" description="Helical" evidence="1">
    <location>
        <begin position="121"/>
        <end position="146"/>
    </location>
</feature>